<dbReference type="AlphaFoldDB" id="A0A4Y3WD30"/>
<dbReference type="Proteomes" id="UP000318825">
    <property type="component" value="Unassembled WGS sequence"/>
</dbReference>
<dbReference type="InterPro" id="IPR053745">
    <property type="entry name" value="Viral_Tail_Comp_sf"/>
</dbReference>
<dbReference type="RefSeq" id="WP_141382895.1">
    <property type="nucleotide sequence ID" value="NZ_BJNF01000026.1"/>
</dbReference>
<dbReference type="Pfam" id="PF11367">
    <property type="entry name" value="Tail_completion_gp17"/>
    <property type="match status" value="1"/>
</dbReference>
<name>A0A4Y3WD30_NITWI</name>
<reference evidence="1 2" key="1">
    <citation type="submission" date="2019-06" db="EMBL/GenBank/DDBJ databases">
        <title>Whole genome shotgun sequence of Nitrobacter winogradskyi NBRC 14297.</title>
        <authorList>
            <person name="Hosoyama A."/>
            <person name="Uohara A."/>
            <person name="Ohji S."/>
            <person name="Ichikawa N."/>
        </authorList>
    </citation>
    <scope>NUCLEOTIDE SEQUENCE [LARGE SCALE GENOMIC DNA]</scope>
    <source>
        <strain evidence="1 2">NBRC 14297</strain>
    </source>
</reference>
<dbReference type="EMBL" id="BJNF01000026">
    <property type="protein sequence ID" value="GEC15156.1"/>
    <property type="molecule type" value="Genomic_DNA"/>
</dbReference>
<evidence type="ECO:0000313" key="1">
    <source>
        <dbReference type="EMBL" id="GEC15156.1"/>
    </source>
</evidence>
<protein>
    <recommendedName>
        <fullName evidence="3">DUF3168 domain-containing protein</fullName>
    </recommendedName>
</protein>
<comment type="caution">
    <text evidence="1">The sequence shown here is derived from an EMBL/GenBank/DDBJ whole genome shotgun (WGS) entry which is preliminary data.</text>
</comment>
<dbReference type="InterPro" id="IPR021508">
    <property type="entry name" value="Gp17-like"/>
</dbReference>
<evidence type="ECO:0008006" key="3">
    <source>
        <dbReference type="Google" id="ProtNLM"/>
    </source>
</evidence>
<organism evidence="1 2">
    <name type="scientific">Nitrobacter winogradskyi</name>
    <name type="common">Nitrobacter agilis</name>
    <dbReference type="NCBI Taxonomy" id="913"/>
    <lineage>
        <taxon>Bacteria</taxon>
        <taxon>Pseudomonadati</taxon>
        <taxon>Pseudomonadota</taxon>
        <taxon>Alphaproteobacteria</taxon>
        <taxon>Hyphomicrobiales</taxon>
        <taxon>Nitrobacteraceae</taxon>
        <taxon>Nitrobacter</taxon>
    </lineage>
</organism>
<proteinExistence type="predicted"/>
<evidence type="ECO:0000313" key="2">
    <source>
        <dbReference type="Proteomes" id="UP000318825"/>
    </source>
</evidence>
<dbReference type="Gene3D" id="3.30.2000.30">
    <property type="match status" value="1"/>
</dbReference>
<dbReference type="OrthoDB" id="7630456at2"/>
<gene>
    <name evidence="1" type="ORF">NWI01_10480</name>
</gene>
<accession>A0A4Y3WD30</accession>
<sequence length="139" mass="14963">MASPSLELQGAIVARLKADTAVSAIVGARVYDHVPRGSGGAVTADFPFVGIADSDDLQDDATCVTGYEITMNLDIWSRKPGFVEAKQIAHAVVKSLHNWDASLPTHKVITLQHRQTRIFRDPDGLTSHGVVEMVAIVTE</sequence>